<dbReference type="Pfam" id="PF00098">
    <property type="entry name" value="zf-CCHC"/>
    <property type="match status" value="1"/>
</dbReference>
<reference evidence="3 4" key="1">
    <citation type="journal article" date="2010" name="Science">
        <title>Genomic comparison of the ants Camponotus floridanus and Harpegnathos saltator.</title>
        <authorList>
            <person name="Bonasio R."/>
            <person name="Zhang G."/>
            <person name="Ye C."/>
            <person name="Mutti N.S."/>
            <person name="Fang X."/>
            <person name="Qin N."/>
            <person name="Donahue G."/>
            <person name="Yang P."/>
            <person name="Li Q."/>
            <person name="Li C."/>
            <person name="Zhang P."/>
            <person name="Huang Z."/>
            <person name="Berger S.L."/>
            <person name="Reinberg D."/>
            <person name="Wang J."/>
            <person name="Liebig J."/>
        </authorList>
    </citation>
    <scope>NUCLEOTIDE SEQUENCE [LARGE SCALE GENOMIC DNA]</scope>
    <source>
        <strain evidence="4">C129</strain>
    </source>
</reference>
<dbReference type="SMART" id="SM00343">
    <property type="entry name" value="ZnF_C2HC"/>
    <property type="match status" value="2"/>
</dbReference>
<keyword evidence="1" id="KW-0862">Zinc</keyword>
<feature type="non-terminal residue" evidence="3">
    <location>
        <position position="1"/>
    </location>
</feature>
<dbReference type="InterPro" id="IPR036875">
    <property type="entry name" value="Znf_CCHC_sf"/>
</dbReference>
<gene>
    <name evidence="3" type="ORF">EAG_12455</name>
</gene>
<dbReference type="SUPFAM" id="SSF57756">
    <property type="entry name" value="Retrovirus zinc finger-like domains"/>
    <property type="match status" value="1"/>
</dbReference>
<organism evidence="4">
    <name type="scientific">Camponotus floridanus</name>
    <name type="common">Florida carpenter ant</name>
    <dbReference type="NCBI Taxonomy" id="104421"/>
    <lineage>
        <taxon>Eukaryota</taxon>
        <taxon>Metazoa</taxon>
        <taxon>Ecdysozoa</taxon>
        <taxon>Arthropoda</taxon>
        <taxon>Hexapoda</taxon>
        <taxon>Insecta</taxon>
        <taxon>Pterygota</taxon>
        <taxon>Neoptera</taxon>
        <taxon>Endopterygota</taxon>
        <taxon>Hymenoptera</taxon>
        <taxon>Apocrita</taxon>
        <taxon>Aculeata</taxon>
        <taxon>Formicoidea</taxon>
        <taxon>Formicidae</taxon>
        <taxon>Formicinae</taxon>
        <taxon>Camponotus</taxon>
    </lineage>
</organism>
<proteinExistence type="predicted"/>
<sequence length="160" mass="17728">VRISRPMMMAELRVRDIDISISADEVRNEMATIGQCTPEEINMGTVRRVPNGMGTLWVKCPLISANRIAAAGRVKVGWTSLRVERLNDRPLQCFKCLEGGHVAQRCPNTTDHSGRCYRCGELGHLSRTCTREAHCVACAARKLPARHRVGSAACQTAKRK</sequence>
<accession>E2A297</accession>
<dbReference type="OMA" id="MATIGQC"/>
<feature type="domain" description="CCHC-type" evidence="2">
    <location>
        <begin position="115"/>
        <end position="131"/>
    </location>
</feature>
<evidence type="ECO:0000313" key="4">
    <source>
        <dbReference type="Proteomes" id="UP000000311"/>
    </source>
</evidence>
<dbReference type="AlphaFoldDB" id="E2A297"/>
<dbReference type="GO" id="GO:0008270">
    <property type="term" value="F:zinc ion binding"/>
    <property type="evidence" value="ECO:0007669"/>
    <property type="project" value="UniProtKB-KW"/>
</dbReference>
<name>E2A297_CAMFO</name>
<dbReference type="GO" id="GO:0003676">
    <property type="term" value="F:nucleic acid binding"/>
    <property type="evidence" value="ECO:0007669"/>
    <property type="project" value="InterPro"/>
</dbReference>
<dbReference type="PROSITE" id="PS50158">
    <property type="entry name" value="ZF_CCHC"/>
    <property type="match status" value="2"/>
</dbReference>
<feature type="domain" description="CCHC-type" evidence="2">
    <location>
        <begin position="93"/>
        <end position="108"/>
    </location>
</feature>
<evidence type="ECO:0000259" key="2">
    <source>
        <dbReference type="PROSITE" id="PS50158"/>
    </source>
</evidence>
<protein>
    <recommendedName>
        <fullName evidence="2">CCHC-type domain-containing protein</fullName>
    </recommendedName>
</protein>
<keyword evidence="1" id="KW-0479">Metal-binding</keyword>
<dbReference type="OrthoDB" id="7554581at2759"/>
<dbReference type="Gene3D" id="4.10.60.10">
    <property type="entry name" value="Zinc finger, CCHC-type"/>
    <property type="match status" value="1"/>
</dbReference>
<keyword evidence="4" id="KW-1185">Reference proteome</keyword>
<evidence type="ECO:0000256" key="1">
    <source>
        <dbReference type="PROSITE-ProRule" id="PRU00047"/>
    </source>
</evidence>
<dbReference type="InParanoid" id="E2A297"/>
<dbReference type="EMBL" id="GL435970">
    <property type="protein sequence ID" value="EFN72442.1"/>
    <property type="molecule type" value="Genomic_DNA"/>
</dbReference>
<dbReference type="InterPro" id="IPR001878">
    <property type="entry name" value="Znf_CCHC"/>
</dbReference>
<dbReference type="Proteomes" id="UP000000311">
    <property type="component" value="Unassembled WGS sequence"/>
</dbReference>
<evidence type="ECO:0000313" key="3">
    <source>
        <dbReference type="EMBL" id="EFN72442.1"/>
    </source>
</evidence>
<keyword evidence="1" id="KW-0863">Zinc-finger</keyword>
<feature type="non-terminal residue" evidence="3">
    <location>
        <position position="160"/>
    </location>
</feature>